<dbReference type="STRING" id="1454003.AW10_03099"/>
<protein>
    <submittedName>
        <fullName evidence="2">Plasmid stabilization system protein</fullName>
    </submittedName>
</protein>
<dbReference type="Pfam" id="PF05016">
    <property type="entry name" value="ParE_toxin"/>
    <property type="match status" value="1"/>
</dbReference>
<gene>
    <name evidence="2" type="ORF">AW10_03099</name>
</gene>
<dbReference type="Gene3D" id="3.30.2310.20">
    <property type="entry name" value="RelE-like"/>
    <property type="match status" value="1"/>
</dbReference>
<comment type="caution">
    <text evidence="2">The sequence shown here is derived from an EMBL/GenBank/DDBJ whole genome shotgun (WGS) entry which is preliminary data.</text>
</comment>
<dbReference type="EMBL" id="JEMX01000073">
    <property type="protein sequence ID" value="EXI78385.1"/>
    <property type="molecule type" value="Genomic_DNA"/>
</dbReference>
<accession>A0A011PNC8</accession>
<sequence length="98" mass="11036">MSQIELAPEVGEDFARILDHLAEYEVEQPASRIREIVEAINVLESNPLIGRPARDGKRELVIGRRAHGYLALYRYVAELDTVFVLAVRSQREAGFVGD</sequence>
<keyword evidence="1" id="KW-1277">Toxin-antitoxin system</keyword>
<dbReference type="InterPro" id="IPR035093">
    <property type="entry name" value="RelE/ParE_toxin_dom_sf"/>
</dbReference>
<organism evidence="2 3">
    <name type="scientific">Candidatus Accumulibacter appositus</name>
    <dbReference type="NCBI Taxonomy" id="1454003"/>
    <lineage>
        <taxon>Bacteria</taxon>
        <taxon>Pseudomonadati</taxon>
        <taxon>Pseudomonadota</taxon>
        <taxon>Betaproteobacteria</taxon>
        <taxon>Candidatus Accumulibacter</taxon>
    </lineage>
</organism>
<name>A0A011PNC8_9PROT</name>
<dbReference type="Proteomes" id="UP000021816">
    <property type="component" value="Unassembled WGS sequence"/>
</dbReference>
<dbReference type="PATRIC" id="fig|1454003.3.peg.3155"/>
<reference evidence="2 3" key="1">
    <citation type="submission" date="2014-02" db="EMBL/GenBank/DDBJ databases">
        <title>Expanding our view of genomic diversity in Candidatus Accumulibacter clades.</title>
        <authorList>
            <person name="Skennerton C.T."/>
            <person name="Barr J.J."/>
            <person name="Slater F.R."/>
            <person name="Bond P.L."/>
            <person name="Tyson G.W."/>
        </authorList>
    </citation>
    <scope>NUCLEOTIDE SEQUENCE [LARGE SCALE GENOMIC DNA]</scope>
    <source>
        <strain evidence="3">BA-92</strain>
    </source>
</reference>
<proteinExistence type="predicted"/>
<evidence type="ECO:0000313" key="3">
    <source>
        <dbReference type="Proteomes" id="UP000021816"/>
    </source>
</evidence>
<dbReference type="AlphaFoldDB" id="A0A011PNC8"/>
<evidence type="ECO:0000256" key="1">
    <source>
        <dbReference type="ARBA" id="ARBA00022649"/>
    </source>
</evidence>
<dbReference type="InterPro" id="IPR007712">
    <property type="entry name" value="RelE/ParE_toxin"/>
</dbReference>
<evidence type="ECO:0000313" key="2">
    <source>
        <dbReference type="EMBL" id="EXI78385.1"/>
    </source>
</evidence>